<evidence type="ECO:0000259" key="1">
    <source>
        <dbReference type="Pfam" id="PF00561"/>
    </source>
</evidence>
<dbReference type="OrthoDB" id="9808398at2"/>
<dbReference type="PANTHER" id="PTHR43798">
    <property type="entry name" value="MONOACYLGLYCEROL LIPASE"/>
    <property type="match status" value="1"/>
</dbReference>
<dbReference type="Gene3D" id="3.40.50.1820">
    <property type="entry name" value="alpha/beta hydrolase"/>
    <property type="match status" value="1"/>
</dbReference>
<dbReference type="EMBL" id="CP003620">
    <property type="protein sequence ID" value="AFZ12867.1"/>
    <property type="molecule type" value="Genomic_DNA"/>
</dbReference>
<dbReference type="KEGG" id="cep:Cri9333_1988"/>
<dbReference type="HOGENOM" id="CLU_020336_13_2_3"/>
<dbReference type="Pfam" id="PF00561">
    <property type="entry name" value="Abhydrolase_1"/>
    <property type="match status" value="1"/>
</dbReference>
<evidence type="ECO:0000313" key="3">
    <source>
        <dbReference type="Proteomes" id="UP000010472"/>
    </source>
</evidence>
<dbReference type="Proteomes" id="UP000010472">
    <property type="component" value="Chromosome"/>
</dbReference>
<keyword evidence="2" id="KW-0378">Hydrolase</keyword>
<dbReference type="STRING" id="1173022.Cri9333_1988"/>
<name>K9VZE1_9CYAN</name>
<evidence type="ECO:0000313" key="2">
    <source>
        <dbReference type="EMBL" id="AFZ12867.1"/>
    </source>
</evidence>
<reference evidence="2 3" key="1">
    <citation type="submission" date="2012-06" db="EMBL/GenBank/DDBJ databases">
        <title>Finished chromosome of genome of Crinalium epipsammum PCC 9333.</title>
        <authorList>
            <consortium name="US DOE Joint Genome Institute"/>
            <person name="Gugger M."/>
            <person name="Coursin T."/>
            <person name="Rippka R."/>
            <person name="Tandeau De Marsac N."/>
            <person name="Huntemann M."/>
            <person name="Wei C.-L."/>
            <person name="Han J."/>
            <person name="Detter J.C."/>
            <person name="Han C."/>
            <person name="Tapia R."/>
            <person name="Davenport K."/>
            <person name="Daligault H."/>
            <person name="Erkkila T."/>
            <person name="Gu W."/>
            <person name="Munk A.C.C."/>
            <person name="Teshima H."/>
            <person name="Xu Y."/>
            <person name="Chain P."/>
            <person name="Chen A."/>
            <person name="Krypides N."/>
            <person name="Mavromatis K."/>
            <person name="Markowitz V."/>
            <person name="Szeto E."/>
            <person name="Ivanova N."/>
            <person name="Mikhailova N."/>
            <person name="Ovchinnikova G."/>
            <person name="Pagani I."/>
            <person name="Pati A."/>
            <person name="Goodwin L."/>
            <person name="Peters L."/>
            <person name="Pitluck S."/>
            <person name="Woyke T."/>
            <person name="Kerfeld C."/>
        </authorList>
    </citation>
    <scope>NUCLEOTIDE SEQUENCE [LARGE SCALE GENOMIC DNA]</scope>
    <source>
        <strain evidence="2 3">PCC 9333</strain>
    </source>
</reference>
<protein>
    <submittedName>
        <fullName evidence="2">Alpha/beta hydrolase fold protein</fullName>
    </submittedName>
</protein>
<keyword evidence="3" id="KW-1185">Reference proteome</keyword>
<dbReference type="AlphaFoldDB" id="K9VZE1"/>
<dbReference type="InterPro" id="IPR050266">
    <property type="entry name" value="AB_hydrolase_sf"/>
</dbReference>
<dbReference type="PRINTS" id="PR00412">
    <property type="entry name" value="EPOXHYDRLASE"/>
</dbReference>
<proteinExistence type="predicted"/>
<dbReference type="InterPro" id="IPR029058">
    <property type="entry name" value="AB_hydrolase_fold"/>
</dbReference>
<accession>K9VZE1</accession>
<organism evidence="2 3">
    <name type="scientific">Crinalium epipsammum PCC 9333</name>
    <dbReference type="NCBI Taxonomy" id="1173022"/>
    <lineage>
        <taxon>Bacteria</taxon>
        <taxon>Bacillati</taxon>
        <taxon>Cyanobacteriota</taxon>
        <taxon>Cyanophyceae</taxon>
        <taxon>Gomontiellales</taxon>
        <taxon>Gomontiellaceae</taxon>
        <taxon>Crinalium</taxon>
    </lineage>
</organism>
<feature type="domain" description="AB hydrolase-1" evidence="1">
    <location>
        <begin position="26"/>
        <end position="244"/>
    </location>
</feature>
<dbReference type="SUPFAM" id="SSF53474">
    <property type="entry name" value="alpha/beta-Hydrolases"/>
    <property type="match status" value="1"/>
</dbReference>
<dbReference type="PATRIC" id="fig|1173022.3.peg.2147"/>
<dbReference type="PRINTS" id="PR00111">
    <property type="entry name" value="ABHYDROLASE"/>
</dbReference>
<dbReference type="RefSeq" id="WP_015202983.1">
    <property type="nucleotide sequence ID" value="NC_019753.1"/>
</dbReference>
<sequence length="290" mass="32743">MPQPLSNSRIRLSQGQIFWREVGTGPTLVFLHGSWSDGSQWIPIIERLSSNYHCLVPDLLGFGDSERRKIHYSIELEVECLAEFLASLNQRHIYLIGHSLGGWIAASFALKHPEKVRGMVLLAPVGLQKGKARTLGWLTRLLLLKIPMGLWLARSIKPLASVLGKPPLINQTLKYRQLLLNSPTTCKLFFQRNWSEIQAELLHLKLESLQVPTLILQGGRDTMSAIAQSKAYADLIPTSEHHIISIGENDLPQQFPAEVVQYIRDFIKYSVVPQEQIEDSDLLPPLFSDK</sequence>
<dbReference type="GO" id="GO:0016787">
    <property type="term" value="F:hydrolase activity"/>
    <property type="evidence" value="ECO:0007669"/>
    <property type="project" value="UniProtKB-KW"/>
</dbReference>
<dbReference type="InterPro" id="IPR000073">
    <property type="entry name" value="AB_hydrolase_1"/>
</dbReference>
<dbReference type="InterPro" id="IPR000639">
    <property type="entry name" value="Epox_hydrolase-like"/>
</dbReference>
<gene>
    <name evidence="2" type="ORF">Cri9333_1988</name>
</gene>
<dbReference type="eggNOG" id="COG0596">
    <property type="taxonomic scope" value="Bacteria"/>
</dbReference>